<gene>
    <name evidence="1" type="ORF">RHMOL_Rhmol10G0178200</name>
</gene>
<reference evidence="1" key="1">
    <citation type="submission" date="2022-02" db="EMBL/GenBank/DDBJ databases">
        <title>Plant Genome Project.</title>
        <authorList>
            <person name="Zhang R.-G."/>
        </authorList>
    </citation>
    <scope>NUCLEOTIDE SEQUENCE</scope>
    <source>
        <strain evidence="1">AT1</strain>
    </source>
</reference>
<dbReference type="Proteomes" id="UP001062846">
    <property type="component" value="Chromosome 10"/>
</dbReference>
<name>A0ACC0M3R0_RHOML</name>
<dbReference type="EMBL" id="CM046397">
    <property type="protein sequence ID" value="KAI8535485.1"/>
    <property type="molecule type" value="Genomic_DNA"/>
</dbReference>
<evidence type="ECO:0000313" key="1">
    <source>
        <dbReference type="EMBL" id="KAI8535485.1"/>
    </source>
</evidence>
<sequence length="257" mass="26077">MASGGDGELPYGEKAVKVATAAAMEGASRSAATPGDKRVAGEDLAAVVEAGGGAEAAANASGGVAAVGDVGDSEAVRGGEELLTAAERANGEWREGGGDEVVTAGRVVATPVLRATAVELRGRSSGIGASHPVPFVEGDFWDSARPRDILDALGLNAEITEVLRGARTPEDPTSVLLLGALLRGTRATAADMGSPEMDDMGEEEPKGETAVEEWVTALAEAKAYLAGKRPGMVLPTSAPVRDYHLAPSAYQHGAAYQ</sequence>
<keyword evidence="2" id="KW-1185">Reference proteome</keyword>
<accession>A0ACC0M3R0</accession>
<comment type="caution">
    <text evidence="1">The sequence shown here is derived from an EMBL/GenBank/DDBJ whole genome shotgun (WGS) entry which is preliminary data.</text>
</comment>
<organism evidence="1 2">
    <name type="scientific">Rhododendron molle</name>
    <name type="common">Chinese azalea</name>
    <name type="synonym">Azalea mollis</name>
    <dbReference type="NCBI Taxonomy" id="49168"/>
    <lineage>
        <taxon>Eukaryota</taxon>
        <taxon>Viridiplantae</taxon>
        <taxon>Streptophyta</taxon>
        <taxon>Embryophyta</taxon>
        <taxon>Tracheophyta</taxon>
        <taxon>Spermatophyta</taxon>
        <taxon>Magnoliopsida</taxon>
        <taxon>eudicotyledons</taxon>
        <taxon>Gunneridae</taxon>
        <taxon>Pentapetalae</taxon>
        <taxon>asterids</taxon>
        <taxon>Ericales</taxon>
        <taxon>Ericaceae</taxon>
        <taxon>Ericoideae</taxon>
        <taxon>Rhodoreae</taxon>
        <taxon>Rhododendron</taxon>
    </lineage>
</organism>
<protein>
    <submittedName>
        <fullName evidence="1">Uncharacterized protein</fullName>
    </submittedName>
</protein>
<proteinExistence type="predicted"/>
<evidence type="ECO:0000313" key="2">
    <source>
        <dbReference type="Proteomes" id="UP001062846"/>
    </source>
</evidence>